<accession>A0A392U9B4</accession>
<sequence length="75" mass="8160">MLPTRFGARGFFEKNLPAVADAESSIIMNMGPAARETQLVRDTAAVIRLLETALVLNDEKGCSAAKLEKLKARNE</sequence>
<protein>
    <submittedName>
        <fullName evidence="1">Uncharacterized protein</fullName>
    </submittedName>
</protein>
<reference evidence="1 2" key="1">
    <citation type="journal article" date="2018" name="Front. Plant Sci.">
        <title>Red Clover (Trifolium pratense) and Zigzag Clover (T. medium) - A Picture of Genomic Similarities and Differences.</title>
        <authorList>
            <person name="Dluhosova J."/>
            <person name="Istvanek J."/>
            <person name="Nedelnik J."/>
            <person name="Repkova J."/>
        </authorList>
    </citation>
    <scope>NUCLEOTIDE SEQUENCE [LARGE SCALE GENOMIC DNA]</scope>
    <source>
        <strain evidence="2">cv. 10/8</strain>
        <tissue evidence="1">Leaf</tissue>
    </source>
</reference>
<evidence type="ECO:0000313" key="1">
    <source>
        <dbReference type="EMBL" id="MCI68976.1"/>
    </source>
</evidence>
<dbReference type="Proteomes" id="UP000265520">
    <property type="component" value="Unassembled WGS sequence"/>
</dbReference>
<name>A0A392U9B4_9FABA</name>
<dbReference type="EMBL" id="LXQA010746631">
    <property type="protein sequence ID" value="MCI68976.1"/>
    <property type="molecule type" value="Genomic_DNA"/>
</dbReference>
<evidence type="ECO:0000313" key="2">
    <source>
        <dbReference type="Proteomes" id="UP000265520"/>
    </source>
</evidence>
<keyword evidence="2" id="KW-1185">Reference proteome</keyword>
<feature type="non-terminal residue" evidence="1">
    <location>
        <position position="75"/>
    </location>
</feature>
<organism evidence="1 2">
    <name type="scientific">Trifolium medium</name>
    <dbReference type="NCBI Taxonomy" id="97028"/>
    <lineage>
        <taxon>Eukaryota</taxon>
        <taxon>Viridiplantae</taxon>
        <taxon>Streptophyta</taxon>
        <taxon>Embryophyta</taxon>
        <taxon>Tracheophyta</taxon>
        <taxon>Spermatophyta</taxon>
        <taxon>Magnoliopsida</taxon>
        <taxon>eudicotyledons</taxon>
        <taxon>Gunneridae</taxon>
        <taxon>Pentapetalae</taxon>
        <taxon>rosids</taxon>
        <taxon>fabids</taxon>
        <taxon>Fabales</taxon>
        <taxon>Fabaceae</taxon>
        <taxon>Papilionoideae</taxon>
        <taxon>50 kb inversion clade</taxon>
        <taxon>NPAAA clade</taxon>
        <taxon>Hologalegina</taxon>
        <taxon>IRL clade</taxon>
        <taxon>Trifolieae</taxon>
        <taxon>Trifolium</taxon>
    </lineage>
</organism>
<proteinExistence type="predicted"/>
<comment type="caution">
    <text evidence="1">The sequence shown here is derived from an EMBL/GenBank/DDBJ whole genome shotgun (WGS) entry which is preliminary data.</text>
</comment>
<dbReference type="AlphaFoldDB" id="A0A392U9B4"/>